<keyword evidence="1" id="KW-1133">Transmembrane helix</keyword>
<accession>A0A511X3W6</accession>
<evidence type="ECO:0000256" key="1">
    <source>
        <dbReference type="SAM" id="Phobius"/>
    </source>
</evidence>
<name>A0A511X3W6_9BACI</name>
<dbReference type="STRING" id="442899.SAMN05720591_13310"/>
<keyword evidence="1" id="KW-0472">Membrane</keyword>
<dbReference type="InterPro" id="IPR020205">
    <property type="entry name" value="Uncharacterised_YwnF_TM"/>
</dbReference>
<protein>
    <submittedName>
        <fullName evidence="2">Uncharacterized protein</fullName>
    </submittedName>
</protein>
<keyword evidence="1" id="KW-0812">Transmembrane</keyword>
<reference evidence="2 3" key="1">
    <citation type="submission" date="2019-07" db="EMBL/GenBank/DDBJ databases">
        <title>Whole genome shotgun sequence of Halolactibacillus alkaliphilus NBRC 103919.</title>
        <authorList>
            <person name="Hosoyama A."/>
            <person name="Uohara A."/>
            <person name="Ohji S."/>
            <person name="Ichikawa N."/>
        </authorList>
    </citation>
    <scope>NUCLEOTIDE SEQUENCE [LARGE SCALE GENOMIC DNA]</scope>
    <source>
        <strain evidence="2 3">NBRC 103919</strain>
    </source>
</reference>
<sequence length="148" mass="17409">MQTINPKTLPPFIQQEMDKIATLIRPLMKKVSLFYMIGLPLLIVGSLNMVLPFLSSEFNALSSTSKIIYALVAAVGLSLFRESQFLRKQMHQTVKRYIEERIKNSIVLKEHEKTRYVTRVNKQKQMDLPLFFHFLTEEHKRKEHDWSS</sequence>
<feature type="transmembrane region" description="Helical" evidence="1">
    <location>
        <begin position="60"/>
        <end position="80"/>
    </location>
</feature>
<dbReference type="EMBL" id="BJYE01000035">
    <property type="protein sequence ID" value="GEN57642.1"/>
    <property type="molecule type" value="Genomic_DNA"/>
</dbReference>
<feature type="transmembrane region" description="Helical" evidence="1">
    <location>
        <begin position="33"/>
        <end position="54"/>
    </location>
</feature>
<comment type="caution">
    <text evidence="2">The sequence shown here is derived from an EMBL/GenBank/DDBJ whole genome shotgun (WGS) entry which is preliminary data.</text>
</comment>
<dbReference type="Pfam" id="PF17370">
    <property type="entry name" value="DUF5392"/>
    <property type="match status" value="1"/>
</dbReference>
<gene>
    <name evidence="2" type="ORF">HAL01_21060</name>
</gene>
<keyword evidence="3" id="KW-1185">Reference proteome</keyword>
<evidence type="ECO:0000313" key="3">
    <source>
        <dbReference type="Proteomes" id="UP000321400"/>
    </source>
</evidence>
<evidence type="ECO:0000313" key="2">
    <source>
        <dbReference type="EMBL" id="GEN57642.1"/>
    </source>
</evidence>
<proteinExistence type="predicted"/>
<dbReference type="AlphaFoldDB" id="A0A511X3W6"/>
<dbReference type="Proteomes" id="UP000321400">
    <property type="component" value="Unassembled WGS sequence"/>
</dbReference>
<organism evidence="2 3">
    <name type="scientific">Halolactibacillus alkaliphilus</name>
    <dbReference type="NCBI Taxonomy" id="442899"/>
    <lineage>
        <taxon>Bacteria</taxon>
        <taxon>Bacillati</taxon>
        <taxon>Bacillota</taxon>
        <taxon>Bacilli</taxon>
        <taxon>Bacillales</taxon>
        <taxon>Bacillaceae</taxon>
        <taxon>Halolactibacillus</taxon>
    </lineage>
</organism>
<dbReference type="RefSeq" id="WP_229675567.1">
    <property type="nucleotide sequence ID" value="NZ_BJYE01000035.1"/>
</dbReference>